<organism evidence="2">
    <name type="scientific">Arthrobacter sp. Chr15</name>
    <dbReference type="NCBI Taxonomy" id="447032"/>
    <lineage>
        <taxon>Bacteria</taxon>
        <taxon>Bacillati</taxon>
        <taxon>Actinomycetota</taxon>
        <taxon>Actinomycetes</taxon>
        <taxon>Micrococcales</taxon>
        <taxon>Micrococcaceae</taxon>
        <taxon>Arthrobacter</taxon>
    </lineage>
</organism>
<feature type="region of interest" description="Disordered" evidence="1">
    <location>
        <begin position="1"/>
        <end position="113"/>
    </location>
</feature>
<keyword evidence="2" id="KW-0614">Plasmid</keyword>
<proteinExistence type="predicted"/>
<dbReference type="AlphaFoldDB" id="A6YFR1"/>
<accession>A6YFR1</accession>
<feature type="compositionally biased region" description="Low complexity" evidence="1">
    <location>
        <begin position="7"/>
        <end position="17"/>
    </location>
</feature>
<evidence type="ECO:0000313" key="2">
    <source>
        <dbReference type="EMBL" id="ABR67072.1"/>
    </source>
</evidence>
<dbReference type="EMBL" id="EF495212">
    <property type="protein sequence ID" value="ABR67072.1"/>
    <property type="molecule type" value="Genomic_DNA"/>
</dbReference>
<feature type="compositionally biased region" description="Low complexity" evidence="1">
    <location>
        <begin position="94"/>
        <end position="113"/>
    </location>
</feature>
<sequence length="113" mass="11271">MSTRRGAAAATAAATATRLPGSRAMGPRPSMSPAAARVNTPLPVSCHETGKNGIGASTKNPAPPAAARMRFQANGPTKAATAPAPHVAYRRPRTVSATSAPPATADMSAPSTI</sequence>
<protein>
    <submittedName>
        <fullName evidence="2">Uncharacterized protein</fullName>
    </submittedName>
</protein>
<reference evidence="2" key="1">
    <citation type="journal article" date="2008" name="Plasmid">
        <title>Comparative analysis of eight Arthrobacter plasmids.</title>
        <authorList>
            <person name="Jerke K."/>
            <person name="Nakatsu C.H."/>
            <person name="Beasley F."/>
            <person name="Konopka A."/>
        </authorList>
    </citation>
    <scope>NUCLEOTIDE SEQUENCE</scope>
    <source>
        <strain evidence="2">Chr15</strain>
        <plasmid evidence="2">pChr15</plasmid>
    </source>
</reference>
<evidence type="ECO:0000256" key="1">
    <source>
        <dbReference type="SAM" id="MobiDB-lite"/>
    </source>
</evidence>
<name>A6YFR1_9MICC</name>
<geneLocation type="plasmid" evidence="2">
    <name>pChr15</name>
</geneLocation>